<reference evidence="4 5" key="1">
    <citation type="journal article" date="2011" name="EMBO J.">
        <title>Structural diversity of bacterial flagellar motors.</title>
        <authorList>
            <person name="Chen S."/>
            <person name="Beeby M."/>
            <person name="Murphy G.E."/>
            <person name="Leadbetter J.R."/>
            <person name="Hendrixson D.R."/>
            <person name="Briegel A."/>
            <person name="Li Z."/>
            <person name="Shi J."/>
            <person name="Tocheva E.I."/>
            <person name="Muller A."/>
            <person name="Dobro M.J."/>
            <person name="Jensen G.J."/>
        </authorList>
    </citation>
    <scope>NUCLEOTIDE SEQUENCE [LARGE SCALE GENOMIC DNA]</scope>
    <source>
        <strain evidence="4 5">ATCC 19624</strain>
    </source>
</reference>
<evidence type="ECO:0000256" key="1">
    <source>
        <dbReference type="PROSITE-ProRule" id="PRU00169"/>
    </source>
</evidence>
<gene>
    <name evidence="4" type="ORF">HGR_04593</name>
</gene>
<dbReference type="InterPro" id="IPR011006">
    <property type="entry name" value="CheY-like_superfamily"/>
</dbReference>
<evidence type="ECO:0000313" key="4">
    <source>
        <dbReference type="EMBL" id="EGI77744.1"/>
    </source>
</evidence>
<name>F3KR43_9BURK</name>
<dbReference type="STRING" id="887062.HGR_04593"/>
<protein>
    <recommendedName>
        <fullName evidence="3">Response regulatory domain-containing protein</fullName>
    </recommendedName>
</protein>
<feature type="region of interest" description="Disordered" evidence="2">
    <location>
        <begin position="1"/>
        <end position="24"/>
    </location>
</feature>
<feature type="compositionally biased region" description="Polar residues" evidence="2">
    <location>
        <begin position="1"/>
        <end position="11"/>
    </location>
</feature>
<evidence type="ECO:0000256" key="2">
    <source>
        <dbReference type="SAM" id="MobiDB-lite"/>
    </source>
</evidence>
<evidence type="ECO:0000259" key="3">
    <source>
        <dbReference type="PROSITE" id="PS50110"/>
    </source>
</evidence>
<dbReference type="Gene3D" id="3.40.50.2300">
    <property type="match status" value="1"/>
</dbReference>
<comment type="caution">
    <text evidence="4">The sequence shown here is derived from an EMBL/GenBank/DDBJ whole genome shotgun (WGS) entry which is preliminary data.</text>
</comment>
<dbReference type="SUPFAM" id="SSF52172">
    <property type="entry name" value="CheY-like"/>
    <property type="match status" value="1"/>
</dbReference>
<dbReference type="EMBL" id="AEGR01000042">
    <property type="protein sequence ID" value="EGI77744.1"/>
    <property type="molecule type" value="Genomic_DNA"/>
</dbReference>
<evidence type="ECO:0000313" key="5">
    <source>
        <dbReference type="Proteomes" id="UP000016368"/>
    </source>
</evidence>
<feature type="domain" description="Response regulatory" evidence="3">
    <location>
        <begin position="30"/>
        <end position="147"/>
    </location>
</feature>
<dbReference type="GO" id="GO:0000160">
    <property type="term" value="P:phosphorelay signal transduction system"/>
    <property type="evidence" value="ECO:0007669"/>
    <property type="project" value="InterPro"/>
</dbReference>
<accession>F3KR43</accession>
<keyword evidence="1" id="KW-0597">Phosphoprotein</keyword>
<dbReference type="PROSITE" id="PS50110">
    <property type="entry name" value="RESPONSE_REGULATORY"/>
    <property type="match status" value="1"/>
</dbReference>
<organism evidence="4 5">
    <name type="scientific">Hylemonella gracilis ATCC 19624</name>
    <dbReference type="NCBI Taxonomy" id="887062"/>
    <lineage>
        <taxon>Bacteria</taxon>
        <taxon>Pseudomonadati</taxon>
        <taxon>Pseudomonadota</taxon>
        <taxon>Betaproteobacteria</taxon>
        <taxon>Burkholderiales</taxon>
        <taxon>Comamonadaceae</taxon>
        <taxon>Hylemonella</taxon>
    </lineage>
</organism>
<proteinExistence type="predicted"/>
<dbReference type="Proteomes" id="UP000016368">
    <property type="component" value="Unassembled WGS sequence"/>
</dbReference>
<dbReference type="AlphaFoldDB" id="F3KR43"/>
<dbReference type="InterPro" id="IPR001789">
    <property type="entry name" value="Sig_transdc_resp-reg_receiver"/>
</dbReference>
<feature type="modified residue" description="4-aspartylphosphate" evidence="1">
    <location>
        <position position="81"/>
    </location>
</feature>
<keyword evidence="5" id="KW-1185">Reference proteome</keyword>
<dbReference type="RefSeq" id="WP_006296905.1">
    <property type="nucleotide sequence ID" value="NZ_AEGR01000042.1"/>
</dbReference>
<dbReference type="OrthoDB" id="8908613at2"/>
<sequence>MASTAPITSSPAPEEGEATSTLSGARKPMSALVVAHDPALKQQLVQALAAMVEVGSVRGAHTLETGLVAIDGRMVDLLVADLDLPEDGGPTLIRHARRRLAACKVLALARPATAESRLPTALHLGALGWLRMDEAQPTSGAEIAARIRQFLAD</sequence>